<keyword evidence="2" id="KW-1185">Reference proteome</keyword>
<reference evidence="1" key="1">
    <citation type="submission" date="2021-05" db="EMBL/GenBank/DDBJ databases">
        <authorList>
            <person name="Scholz U."/>
            <person name="Mascher M."/>
            <person name="Fiebig A."/>
        </authorList>
    </citation>
    <scope>NUCLEOTIDE SEQUENCE [LARGE SCALE GENOMIC DNA]</scope>
</reference>
<dbReference type="EnsemblPlants" id="AVESA.00010b.r2.2AG0256690.1">
    <property type="protein sequence ID" value="AVESA.00010b.r2.2AG0256690.1.CDS.1"/>
    <property type="gene ID" value="AVESA.00010b.r2.2AG0256690"/>
</dbReference>
<sequence>MASVKLATSALAVLLLVCAAATTATAYRPKPQPQPQPQPEPEDCKRQAEYFKNCLRLGYKNQCCGDEHVGAVADSECLCEVEREAEIQCALGRRRCGGIAKKVKVAEMNLPCLANLHCKRA</sequence>
<evidence type="ECO:0000313" key="1">
    <source>
        <dbReference type="EnsemblPlants" id="AVESA.00010b.r2.2AG0256690.1.CDS.1"/>
    </source>
</evidence>
<name>A0ACD5UHK3_AVESA</name>
<proteinExistence type="predicted"/>
<organism evidence="1 2">
    <name type="scientific">Avena sativa</name>
    <name type="common">Oat</name>
    <dbReference type="NCBI Taxonomy" id="4498"/>
    <lineage>
        <taxon>Eukaryota</taxon>
        <taxon>Viridiplantae</taxon>
        <taxon>Streptophyta</taxon>
        <taxon>Embryophyta</taxon>
        <taxon>Tracheophyta</taxon>
        <taxon>Spermatophyta</taxon>
        <taxon>Magnoliopsida</taxon>
        <taxon>Liliopsida</taxon>
        <taxon>Poales</taxon>
        <taxon>Poaceae</taxon>
        <taxon>BOP clade</taxon>
        <taxon>Pooideae</taxon>
        <taxon>Poodae</taxon>
        <taxon>Poeae</taxon>
        <taxon>Poeae Chloroplast Group 1 (Aveneae type)</taxon>
        <taxon>Aveninae</taxon>
        <taxon>Avena</taxon>
    </lineage>
</organism>
<protein>
    <submittedName>
        <fullName evidence="1">Uncharacterized protein</fullName>
    </submittedName>
</protein>
<accession>A0ACD5UHK3</accession>
<reference evidence="1" key="2">
    <citation type="submission" date="2025-09" db="UniProtKB">
        <authorList>
            <consortium name="EnsemblPlants"/>
        </authorList>
    </citation>
    <scope>IDENTIFICATION</scope>
</reference>
<evidence type="ECO:0000313" key="2">
    <source>
        <dbReference type="Proteomes" id="UP001732700"/>
    </source>
</evidence>
<dbReference type="Proteomes" id="UP001732700">
    <property type="component" value="Chromosome 2A"/>
</dbReference>